<dbReference type="GO" id="GO:0005391">
    <property type="term" value="F:P-type sodium:potassium-exchanging transporter activity"/>
    <property type="evidence" value="ECO:0007669"/>
    <property type="project" value="TreeGrafter"/>
</dbReference>
<dbReference type="NCBIfam" id="TIGR01494">
    <property type="entry name" value="ATPase_P-type"/>
    <property type="match status" value="2"/>
</dbReference>
<keyword evidence="2" id="KW-1003">Cell membrane</keyword>
<feature type="transmembrane region" description="Helical" evidence="9">
    <location>
        <begin position="220"/>
        <end position="239"/>
    </location>
</feature>
<dbReference type="GO" id="GO:0005524">
    <property type="term" value="F:ATP binding"/>
    <property type="evidence" value="ECO:0007669"/>
    <property type="project" value="UniProtKB-KW"/>
</dbReference>
<evidence type="ECO:0000313" key="13">
    <source>
        <dbReference type="Proteomes" id="UP000663828"/>
    </source>
</evidence>
<evidence type="ECO:0000259" key="10">
    <source>
        <dbReference type="SMART" id="SM00831"/>
    </source>
</evidence>
<proteinExistence type="predicted"/>
<dbReference type="EMBL" id="CAJNOR010003786">
    <property type="protein sequence ID" value="CAF1447501.1"/>
    <property type="molecule type" value="Genomic_DNA"/>
</dbReference>
<dbReference type="PANTHER" id="PTHR43294:SF21">
    <property type="entry name" value="CATION TRANSPORTING ATPASE"/>
    <property type="match status" value="1"/>
</dbReference>
<dbReference type="InterPro" id="IPR001757">
    <property type="entry name" value="P_typ_ATPase"/>
</dbReference>
<comment type="subcellular location">
    <subcellularLocation>
        <location evidence="1">Cell membrane</location>
        <topology evidence="1">Multi-pass membrane protein</topology>
    </subcellularLocation>
</comment>
<dbReference type="EMBL" id="CAJNOJ010000114">
    <property type="protein sequence ID" value="CAF1141522.1"/>
    <property type="molecule type" value="Genomic_DNA"/>
</dbReference>
<dbReference type="InterPro" id="IPR004014">
    <property type="entry name" value="ATPase_P-typ_cation-transptr_N"/>
</dbReference>
<evidence type="ECO:0000313" key="11">
    <source>
        <dbReference type="EMBL" id="CAF1141522.1"/>
    </source>
</evidence>
<dbReference type="Pfam" id="PF13246">
    <property type="entry name" value="Cation_ATPase"/>
    <property type="match status" value="1"/>
</dbReference>
<dbReference type="PRINTS" id="PR00121">
    <property type="entry name" value="NAKATPASE"/>
</dbReference>
<dbReference type="SUPFAM" id="SSF81665">
    <property type="entry name" value="Calcium ATPase, transmembrane domain M"/>
    <property type="match status" value="1"/>
</dbReference>
<dbReference type="Pfam" id="PF00690">
    <property type="entry name" value="Cation_ATPase_N"/>
    <property type="match status" value="1"/>
</dbReference>
<dbReference type="Gene3D" id="3.40.1110.10">
    <property type="entry name" value="Calcium-transporting ATPase, cytoplasmic domain N"/>
    <property type="match status" value="1"/>
</dbReference>
<dbReference type="InterPro" id="IPR023299">
    <property type="entry name" value="ATPase_P-typ_cyto_dom_N"/>
</dbReference>
<dbReference type="Pfam" id="PF00122">
    <property type="entry name" value="E1-E2_ATPase"/>
    <property type="match status" value="1"/>
</dbReference>
<dbReference type="InterPro" id="IPR008250">
    <property type="entry name" value="ATPase_P-typ_transduc_dom_A_sf"/>
</dbReference>
<evidence type="ECO:0000256" key="9">
    <source>
        <dbReference type="SAM" id="Phobius"/>
    </source>
</evidence>
<evidence type="ECO:0000256" key="2">
    <source>
        <dbReference type="ARBA" id="ARBA00022475"/>
    </source>
</evidence>
<dbReference type="PROSITE" id="PS00154">
    <property type="entry name" value="ATPASE_E1_E2"/>
    <property type="match status" value="1"/>
</dbReference>
<keyword evidence="6" id="KW-1278">Translocase</keyword>
<keyword evidence="3 9" id="KW-0812">Transmembrane</keyword>
<feature type="transmembrane region" description="Helical" evidence="9">
    <location>
        <begin position="1138"/>
        <end position="1154"/>
    </location>
</feature>
<evidence type="ECO:0000256" key="4">
    <source>
        <dbReference type="ARBA" id="ARBA00022741"/>
    </source>
</evidence>
<comment type="caution">
    <text evidence="12">The sequence shown here is derived from an EMBL/GenBank/DDBJ whole genome shotgun (WGS) entry which is preliminary data.</text>
</comment>
<dbReference type="Gene3D" id="3.40.50.1000">
    <property type="entry name" value="HAD superfamily/HAD-like"/>
    <property type="match status" value="2"/>
</dbReference>
<dbReference type="InterPro" id="IPR059000">
    <property type="entry name" value="ATPase_P-type_domA"/>
</dbReference>
<sequence>MYPQKLSLSAPASTNAGRRYNKAHDSLYAPSTTETNVHTTDTIQQDRIAWQTMSQYLTLRLMQTRRSSTTNRTDRAFSQAEVPSQYVRKLPHKSNRLKVSSSAISDEISERSFKHLDPVTLEFDEDIIEGTPALETDVHIMPLDRLIERFNSNLTIGLTDSIVEQHRTIYGKNKLTPSRPPSLIWMFITQLLIGFNGVLWLATLFAFLSYKPFGGSDPDVTNLALAGILVFVIVFNALFNFYQEAKSMKIVASFSKMQPALATVKRNGVEMQASAEELVPGDIVRIRLGDRIPADCRLISCDDLQVDTSQLTGESLPVTCTVKCTDMNFMETTNMVFYSSLVVQGSGEGIVTNIGDKTALGQVGQMTRSTGNSEVTGLHREINRFVLFIIIAAFTCVILLWITWAAWLNIVHDGYITVNGNVVNSIGMVVCFIPEGLPAAVTLVLTIVAKRMYKQKVMVKSLVTIEAFNYVSVIATDKTGTLTMNQMTITALLWGTQGEYMVPIHSEHQTNITSEHEQHRLIDRKRPSLTATDVPSAMKDLILGACLCNNATKQSCITHNNDNGVNNPVLDTSADDQTPAKEAQIIGDAADVAMYHMCNEKCSINIEQVKKVNPRINSVPFNSKNKFMITANLLEHVSNDEEMVLITLKGAPDFILSRCSTYKTDCDEDTLPMTDEFRTILQQRQETLGESGYRVIAMIQQKLTKRRYDAMMESYRAGKSHPQSTEESSSSVLDLNGLPADNYCFIGMFALLDPARPEVPEAVLKARHAHIRVAMVTGDHPTTAAAIAKKVNIFTKEISIDGGTDKFKIEYNSETQETVAHFLRNTHTLLERHIVGDLTTPTNIKGIKSISNPKKKSNIFKRLWNGFLYYLRDPNQVKSVKKLDIIPYGVIVTGSDMHSMDEHMWDWVLSHREIVFARTSPEQKLQIVMAFSKRGEVVAVTGDGTNDAPALKQADLGVAMAAGTEVAKEAGDLILLDNNFSSIISAIEMGRLLSDNLKKVAIYLLPGGTWSEVIPVLVSTWMGIPLSLSLFLGVVFCMFNDIVNSLAMVSEKAEQDIMSRPPAIRHKTHLIDWKLLVHAYLIMGNIECFTAFFCFFWYYASEGIPVSSIFFTYASFGTNPPIDKSADELTSILQTGQSIYYVSLCIMQMFNLISTRTRYVSFFKHNPFFGKTRNLTICIGVVFSTSVGLLITLVPWFNSVFKTKPVPVKYICPALGFGVGLFVFDEVRKFLVRRYPKSLLAKIAW</sequence>
<dbReference type="Pfam" id="PF08282">
    <property type="entry name" value="Hydrolase_3"/>
    <property type="match status" value="1"/>
</dbReference>
<dbReference type="Pfam" id="PF00689">
    <property type="entry name" value="Cation_ATPase_C"/>
    <property type="match status" value="1"/>
</dbReference>
<dbReference type="SUPFAM" id="SSF81653">
    <property type="entry name" value="Calcium ATPase, transduction domain A"/>
    <property type="match status" value="1"/>
</dbReference>
<dbReference type="Gene3D" id="1.20.1110.10">
    <property type="entry name" value="Calcium-transporting ATPase, transmembrane domain"/>
    <property type="match status" value="2"/>
</dbReference>
<evidence type="ECO:0000256" key="3">
    <source>
        <dbReference type="ARBA" id="ARBA00022692"/>
    </source>
</evidence>
<feature type="transmembrane region" description="Helical" evidence="9">
    <location>
        <begin position="1175"/>
        <end position="1196"/>
    </location>
</feature>
<dbReference type="GO" id="GO:1990573">
    <property type="term" value="P:potassium ion import across plasma membrane"/>
    <property type="evidence" value="ECO:0007669"/>
    <property type="project" value="TreeGrafter"/>
</dbReference>
<feature type="domain" description="Cation-transporting P-type ATPase N-terminal" evidence="10">
    <location>
        <begin position="137"/>
        <end position="211"/>
    </location>
</feature>
<dbReference type="Proteomes" id="UP000663828">
    <property type="component" value="Unassembled WGS sequence"/>
</dbReference>
<dbReference type="Gene3D" id="2.70.150.10">
    <property type="entry name" value="Calcium-transporting ATPase, cytoplasmic transduction domain A"/>
    <property type="match status" value="1"/>
</dbReference>
<feature type="transmembrane region" description="Helical" evidence="9">
    <location>
        <begin position="385"/>
        <end position="406"/>
    </location>
</feature>
<dbReference type="SMART" id="SM00831">
    <property type="entry name" value="Cation_ATPase_N"/>
    <property type="match status" value="1"/>
</dbReference>
<dbReference type="Proteomes" id="UP000663852">
    <property type="component" value="Unassembled WGS sequence"/>
</dbReference>
<dbReference type="GO" id="GO:0006883">
    <property type="term" value="P:intracellular sodium ion homeostasis"/>
    <property type="evidence" value="ECO:0007669"/>
    <property type="project" value="TreeGrafter"/>
</dbReference>
<dbReference type="AlphaFoldDB" id="A0A815PCV3"/>
<evidence type="ECO:0000256" key="8">
    <source>
        <dbReference type="ARBA" id="ARBA00023136"/>
    </source>
</evidence>
<dbReference type="InterPro" id="IPR023214">
    <property type="entry name" value="HAD_sf"/>
</dbReference>
<evidence type="ECO:0000256" key="5">
    <source>
        <dbReference type="ARBA" id="ARBA00022840"/>
    </source>
</evidence>
<dbReference type="GO" id="GO:0036376">
    <property type="term" value="P:sodium ion export across plasma membrane"/>
    <property type="evidence" value="ECO:0007669"/>
    <property type="project" value="TreeGrafter"/>
</dbReference>
<evidence type="ECO:0000313" key="12">
    <source>
        <dbReference type="EMBL" id="CAF1447501.1"/>
    </source>
</evidence>
<gene>
    <name evidence="11" type="ORF">EDS130_LOCUS22119</name>
    <name evidence="12" type="ORF">XAT740_LOCUS36675</name>
</gene>
<dbReference type="PANTHER" id="PTHR43294">
    <property type="entry name" value="SODIUM/POTASSIUM-TRANSPORTING ATPASE SUBUNIT ALPHA"/>
    <property type="match status" value="1"/>
</dbReference>
<protein>
    <recommendedName>
        <fullName evidence="10">Cation-transporting P-type ATPase N-terminal domain-containing protein</fullName>
    </recommendedName>
</protein>
<dbReference type="SFLD" id="SFLDG00002">
    <property type="entry name" value="C1.7:_P-type_atpase_like"/>
    <property type="match status" value="1"/>
</dbReference>
<evidence type="ECO:0000256" key="7">
    <source>
        <dbReference type="ARBA" id="ARBA00022989"/>
    </source>
</evidence>
<dbReference type="InterPro" id="IPR036412">
    <property type="entry name" value="HAD-like_sf"/>
</dbReference>
<keyword evidence="7 9" id="KW-1133">Transmembrane helix</keyword>
<dbReference type="OrthoDB" id="158672at2759"/>
<dbReference type="GO" id="GO:1902600">
    <property type="term" value="P:proton transmembrane transport"/>
    <property type="evidence" value="ECO:0007669"/>
    <property type="project" value="TreeGrafter"/>
</dbReference>
<dbReference type="SFLD" id="SFLDS00003">
    <property type="entry name" value="Haloacid_Dehalogenase"/>
    <property type="match status" value="1"/>
</dbReference>
<dbReference type="SUPFAM" id="SSF56784">
    <property type="entry name" value="HAD-like"/>
    <property type="match status" value="1"/>
</dbReference>
<dbReference type="GO" id="GO:0016887">
    <property type="term" value="F:ATP hydrolysis activity"/>
    <property type="evidence" value="ECO:0007669"/>
    <property type="project" value="InterPro"/>
</dbReference>
<keyword evidence="4" id="KW-0547">Nucleotide-binding</keyword>
<dbReference type="InterPro" id="IPR006068">
    <property type="entry name" value="ATPase_P-typ_cation-transptr_C"/>
</dbReference>
<dbReference type="GO" id="GO:0030007">
    <property type="term" value="P:intracellular potassium ion homeostasis"/>
    <property type="evidence" value="ECO:0007669"/>
    <property type="project" value="TreeGrafter"/>
</dbReference>
<reference evidence="12" key="1">
    <citation type="submission" date="2021-02" db="EMBL/GenBank/DDBJ databases">
        <authorList>
            <person name="Nowell W R."/>
        </authorList>
    </citation>
    <scope>NUCLEOTIDE SEQUENCE</scope>
</reference>
<organism evidence="12 13">
    <name type="scientific">Adineta ricciae</name>
    <name type="common">Rotifer</name>
    <dbReference type="NCBI Taxonomy" id="249248"/>
    <lineage>
        <taxon>Eukaryota</taxon>
        <taxon>Metazoa</taxon>
        <taxon>Spiralia</taxon>
        <taxon>Gnathifera</taxon>
        <taxon>Rotifera</taxon>
        <taxon>Eurotatoria</taxon>
        <taxon>Bdelloidea</taxon>
        <taxon>Adinetida</taxon>
        <taxon>Adinetidae</taxon>
        <taxon>Adineta</taxon>
    </lineage>
</organism>
<keyword evidence="8 9" id="KW-0472">Membrane</keyword>
<dbReference type="PRINTS" id="PR00119">
    <property type="entry name" value="CATATPASE"/>
</dbReference>
<keyword evidence="5" id="KW-0067">ATP-binding</keyword>
<feature type="transmembrane region" description="Helical" evidence="9">
    <location>
        <begin position="1208"/>
        <end position="1224"/>
    </location>
</feature>
<name>A0A815PCV3_ADIRI</name>
<dbReference type="InterPro" id="IPR023298">
    <property type="entry name" value="ATPase_P-typ_TM_dom_sf"/>
</dbReference>
<dbReference type="GO" id="GO:0005886">
    <property type="term" value="C:plasma membrane"/>
    <property type="evidence" value="ECO:0007669"/>
    <property type="project" value="UniProtKB-SubCell"/>
</dbReference>
<dbReference type="SFLD" id="SFLDF00027">
    <property type="entry name" value="p-type_atpase"/>
    <property type="match status" value="1"/>
</dbReference>
<dbReference type="InterPro" id="IPR018303">
    <property type="entry name" value="ATPase_P-typ_P_site"/>
</dbReference>
<accession>A0A815PCV3</accession>
<dbReference type="InterPro" id="IPR050510">
    <property type="entry name" value="Cation_transp_ATPase_P-type"/>
</dbReference>
<feature type="transmembrane region" description="Helical" evidence="9">
    <location>
        <begin position="183"/>
        <end position="208"/>
    </location>
</feature>
<evidence type="ECO:0000256" key="6">
    <source>
        <dbReference type="ARBA" id="ARBA00022967"/>
    </source>
</evidence>
<dbReference type="InterPro" id="IPR044492">
    <property type="entry name" value="P_typ_ATPase_HD_dom"/>
</dbReference>
<keyword evidence="13" id="KW-1185">Reference proteome</keyword>
<evidence type="ECO:0000256" key="1">
    <source>
        <dbReference type="ARBA" id="ARBA00004651"/>
    </source>
</evidence>
<feature type="transmembrane region" description="Helical" evidence="9">
    <location>
        <begin position="426"/>
        <end position="448"/>
    </location>
</feature>